<gene>
    <name evidence="1" type="ORF">P0Y65_20565</name>
</gene>
<protein>
    <submittedName>
        <fullName evidence="1">Uncharacterized protein</fullName>
    </submittedName>
</protein>
<evidence type="ECO:0000313" key="2">
    <source>
        <dbReference type="Proteomes" id="UP001217476"/>
    </source>
</evidence>
<dbReference type="EMBL" id="CP119312">
    <property type="protein sequence ID" value="WEK04536.1"/>
    <property type="molecule type" value="Genomic_DNA"/>
</dbReference>
<dbReference type="Proteomes" id="UP001217476">
    <property type="component" value="Chromosome"/>
</dbReference>
<accession>A0AAJ6B0B4</accession>
<name>A0AAJ6B0B4_9HYPH</name>
<evidence type="ECO:0000313" key="1">
    <source>
        <dbReference type="EMBL" id="WEK04536.1"/>
    </source>
</evidence>
<reference evidence="1" key="1">
    <citation type="submission" date="2023-03" db="EMBL/GenBank/DDBJ databases">
        <title>Andean soil-derived lignocellulolytic bacterial consortium as a source of novel taxa and putative plastic-active enzymes.</title>
        <authorList>
            <person name="Diaz-Garcia L."/>
            <person name="Chuvochina M."/>
            <person name="Feuerriegel G."/>
            <person name="Bunk B."/>
            <person name="Sproer C."/>
            <person name="Streit W.R."/>
            <person name="Rodriguez L.M."/>
            <person name="Overmann J."/>
            <person name="Jimenez D.J."/>
        </authorList>
    </citation>
    <scope>NUCLEOTIDE SEQUENCE</scope>
    <source>
        <strain evidence="1">MAG 4196</strain>
    </source>
</reference>
<dbReference type="AlphaFoldDB" id="A0AAJ6B0B4"/>
<proteinExistence type="predicted"/>
<sequence length="147" mass="16228">MLATDTTAQSERPRVRANDDPVAVRMAELFIRNDRLGYPTTKDDLEAEGFTPGEIIRLYAAARRIAKETLASRDVASAGADYDREGRVEKAAHLVAGQILSNEGLIFETLRKSGFPTKELAEIYPDVIDRTCRLVVEHRSAAPGEVN</sequence>
<organism evidence="1 2">
    <name type="scientific">Candidatus Devosia phytovorans</name>
    <dbReference type="NCBI Taxonomy" id="3121372"/>
    <lineage>
        <taxon>Bacteria</taxon>
        <taxon>Pseudomonadati</taxon>
        <taxon>Pseudomonadota</taxon>
        <taxon>Alphaproteobacteria</taxon>
        <taxon>Hyphomicrobiales</taxon>
        <taxon>Devosiaceae</taxon>
        <taxon>Devosia</taxon>
    </lineage>
</organism>